<dbReference type="GO" id="GO:0000150">
    <property type="term" value="F:DNA strand exchange activity"/>
    <property type="evidence" value="ECO:0007669"/>
    <property type="project" value="InterPro"/>
</dbReference>
<proteinExistence type="predicted"/>
<dbReference type="EMBL" id="JAAAIP010001020">
    <property type="protein sequence ID" value="KAG0310689.1"/>
    <property type="molecule type" value="Genomic_DNA"/>
</dbReference>
<dbReference type="AlphaFoldDB" id="A0A9P6R1F0"/>
<evidence type="ECO:0000313" key="1">
    <source>
        <dbReference type="EMBL" id="KAG0310689.1"/>
    </source>
</evidence>
<dbReference type="Gene3D" id="3.40.50.1390">
    <property type="entry name" value="Resolvase, N-terminal catalytic domain"/>
    <property type="match status" value="1"/>
</dbReference>
<dbReference type="Proteomes" id="UP000738325">
    <property type="component" value="Unassembled WGS sequence"/>
</dbReference>
<protein>
    <submittedName>
        <fullName evidence="1">Uncharacterized protein</fullName>
    </submittedName>
</protein>
<accession>A0A9P6R1F0</accession>
<dbReference type="GO" id="GO:0003677">
    <property type="term" value="F:DNA binding"/>
    <property type="evidence" value="ECO:0007669"/>
    <property type="project" value="InterPro"/>
</dbReference>
<name>A0A9P6R1F0_9FUNG</name>
<organism evidence="1 2">
    <name type="scientific">Dissophora globulifera</name>
    <dbReference type="NCBI Taxonomy" id="979702"/>
    <lineage>
        <taxon>Eukaryota</taxon>
        <taxon>Fungi</taxon>
        <taxon>Fungi incertae sedis</taxon>
        <taxon>Mucoromycota</taxon>
        <taxon>Mortierellomycotina</taxon>
        <taxon>Mortierellomycetes</taxon>
        <taxon>Mortierellales</taxon>
        <taxon>Mortierellaceae</taxon>
        <taxon>Dissophora</taxon>
    </lineage>
</organism>
<keyword evidence="2" id="KW-1185">Reference proteome</keyword>
<sequence length="922" mass="102318">MSTTRTHVFNILQAIFGNELTIDTGYLCDSVILGPTIDILLSNEDELRQIREVIERHGFLHRDRHLSTALSVAIPLNREVLDFWQQGRQDRLAGSGVTSIYNSTALASLHNPQSFTFAIANEGAAHGKLKVMTVLAPEWAVLVETVLLYLASVLLLDPDQSRLLLSDLLRNGAQYQSWPWVCSNFEWTSPAGPRVDAALHRSSFLFPAPTLATMRQFQLDPTSLQRSPSQQVFVESEIARLDLYVTVAFPRSPQRSHPANLGRCWCPDLPEKPVNLCEAILLPRVFVKHSGAVLLAYLREPDAQDVGQALSATLHTGGFHFFTQPTKYSQLASRSSIIRLDGRLNVQVCDRVVAPMVRTAFHASRRSTAVAAAAPVLLQGNERRSNAEVKNCIIYVRSSTELQGDSGTSLERQLVQLLSRLDEVVDPMLIRTVTIAVEFCSSSVHPWKSRKLLQSMLQDGAGSFVLVSANPDRVTRRSFEVPEVVARLQQRDSEWWTLGAASNCTEWTCVNDPLVAEDVQRQLVVSRQVAVQHGVYTRINNRMTKLLATVQRGHGLMELADMTQVLGSICEQFECILVWTRTSPSFRSTDRGAVSGSLSRQGTFIKAMLRDVPEDKIVTRTLQSVSAYGSDAVEALEHAIQAQTGRVLVVSTSVERVVRHSEHMPKMQALVEKGHQFCSLLWDPTLFDSQHAIQQGQDWLQRHPQPAVDELAPPVVVPDFWFDHAAQRWSPNVLAHIKAAQGFCEGFRLTMFQGDISLPIPIELGQVESGARGFNPERARHWKEYAARSFGPDVVVNVSYVNSQAAASCLCRAGLPHSRECLCRCTLARSMPRSTPSSTGHKTDCNGIDFNGSRTGRGRVIVGAKAMPRRATGMQERSAEWRLWRLDVCRMLQGEPEATATIGDVCSGGVQQPACFKAQMVQ</sequence>
<reference evidence="1" key="1">
    <citation type="journal article" date="2020" name="Fungal Divers.">
        <title>Resolving the Mortierellaceae phylogeny through synthesis of multi-gene phylogenetics and phylogenomics.</title>
        <authorList>
            <person name="Vandepol N."/>
            <person name="Liber J."/>
            <person name="Desiro A."/>
            <person name="Na H."/>
            <person name="Kennedy M."/>
            <person name="Barry K."/>
            <person name="Grigoriev I.V."/>
            <person name="Miller A.N."/>
            <person name="O'Donnell K."/>
            <person name="Stajich J.E."/>
            <person name="Bonito G."/>
        </authorList>
    </citation>
    <scope>NUCLEOTIDE SEQUENCE</scope>
    <source>
        <strain evidence="1">REB-010B</strain>
    </source>
</reference>
<evidence type="ECO:0000313" key="2">
    <source>
        <dbReference type="Proteomes" id="UP000738325"/>
    </source>
</evidence>
<dbReference type="InterPro" id="IPR036162">
    <property type="entry name" value="Resolvase-like_N_sf"/>
</dbReference>
<dbReference type="SUPFAM" id="SSF53041">
    <property type="entry name" value="Resolvase-like"/>
    <property type="match status" value="1"/>
</dbReference>
<dbReference type="OrthoDB" id="2446516at2759"/>
<comment type="caution">
    <text evidence="1">The sequence shown here is derived from an EMBL/GenBank/DDBJ whole genome shotgun (WGS) entry which is preliminary data.</text>
</comment>
<gene>
    <name evidence="1" type="ORF">BGZ99_000211</name>
</gene>